<dbReference type="PROSITE" id="PS01314">
    <property type="entry name" value="UPF0047"/>
    <property type="match status" value="1"/>
</dbReference>
<organism evidence="2 3">
    <name type="scientific">Dyella thiooxydans</name>
    <dbReference type="NCBI Taxonomy" id="445710"/>
    <lineage>
        <taxon>Bacteria</taxon>
        <taxon>Pseudomonadati</taxon>
        <taxon>Pseudomonadota</taxon>
        <taxon>Gammaproteobacteria</taxon>
        <taxon>Lysobacterales</taxon>
        <taxon>Rhodanobacteraceae</taxon>
        <taxon>Dyella</taxon>
    </lineage>
</organism>
<dbReference type="OrthoDB" id="9801725at2"/>
<gene>
    <name evidence="2" type="ORF">ATSB10_37220</name>
</gene>
<comment type="similarity">
    <text evidence="1">Belongs to the UPF0047 family.</text>
</comment>
<dbReference type="Pfam" id="PF01894">
    <property type="entry name" value="YjbQ"/>
    <property type="match status" value="1"/>
</dbReference>
<evidence type="ECO:0000313" key="2">
    <source>
        <dbReference type="EMBL" id="AND71176.1"/>
    </source>
</evidence>
<dbReference type="PANTHER" id="PTHR30615:SF8">
    <property type="entry name" value="UPF0047 PROTEIN C4A8.02C"/>
    <property type="match status" value="1"/>
</dbReference>
<dbReference type="Gene3D" id="2.60.120.460">
    <property type="entry name" value="YjbQ-like"/>
    <property type="match status" value="1"/>
</dbReference>
<dbReference type="KEGG" id="dtx:ATSB10_37220"/>
<dbReference type="InterPro" id="IPR035917">
    <property type="entry name" value="YjbQ-like_sf"/>
</dbReference>
<evidence type="ECO:0000256" key="1">
    <source>
        <dbReference type="ARBA" id="ARBA00005534"/>
    </source>
</evidence>
<evidence type="ECO:0000313" key="3">
    <source>
        <dbReference type="Proteomes" id="UP000077255"/>
    </source>
</evidence>
<accession>A0A160N4Z2</accession>
<sequence>MRRQAVDHVAQGGFTVHTRGRGFSEITDEVANAIAASGVQTGLAHVFTAHTSCSLLIGENADPTVREDLERWFARAVPDGDPLFRHDDEGPDDMPAHVRSILTGVSLTVPVHGGRLALGTWQGLYLWEHRTDAHQRKVQVTVIGAG</sequence>
<dbReference type="PIRSF" id="PIRSF004681">
    <property type="entry name" value="UCP004681"/>
    <property type="match status" value="1"/>
</dbReference>
<dbReference type="STRING" id="445710.ATSB10_37220"/>
<keyword evidence="3" id="KW-1185">Reference proteome</keyword>
<dbReference type="PANTHER" id="PTHR30615">
    <property type="entry name" value="UNCHARACTERIZED PROTEIN YJBQ-RELATED"/>
    <property type="match status" value="1"/>
</dbReference>
<dbReference type="InterPro" id="IPR001602">
    <property type="entry name" value="UPF0047_YjbQ-like"/>
</dbReference>
<dbReference type="Proteomes" id="UP000077255">
    <property type="component" value="Chromosome"/>
</dbReference>
<name>A0A160N4Z2_9GAMM</name>
<dbReference type="PATRIC" id="fig|445710.3.peg.3719"/>
<protein>
    <submittedName>
        <fullName evidence="2">Secondary thiamine-phosphate synthase enzyme</fullName>
    </submittedName>
</protein>
<dbReference type="SUPFAM" id="SSF111038">
    <property type="entry name" value="YjbQ-like"/>
    <property type="match status" value="1"/>
</dbReference>
<dbReference type="AlphaFoldDB" id="A0A160N4Z2"/>
<dbReference type="EMBL" id="CP014841">
    <property type="protein sequence ID" value="AND71176.1"/>
    <property type="molecule type" value="Genomic_DNA"/>
</dbReference>
<dbReference type="NCBIfam" id="TIGR00149">
    <property type="entry name" value="TIGR00149_YjbQ"/>
    <property type="match status" value="1"/>
</dbReference>
<dbReference type="RefSeq" id="WP_063674119.1">
    <property type="nucleotide sequence ID" value="NZ_CP014841.1"/>
</dbReference>
<reference evidence="2 3" key="1">
    <citation type="submission" date="2016-02" db="EMBL/GenBank/DDBJ databases">
        <title>Complete genome sequencing and analysis of ATSB10, Dyella thiooxydans isolated from rhizosphere soil of sunflower (Helianthus annuus L.).</title>
        <authorList>
            <person name="Lee Y."/>
            <person name="Hwangbo K."/>
            <person name="Chung H."/>
            <person name="Yoo J."/>
            <person name="Kim K.Y."/>
            <person name="Sa T.M."/>
            <person name="Um Y."/>
            <person name="Madhaiyan M."/>
        </authorList>
    </citation>
    <scope>NUCLEOTIDE SEQUENCE [LARGE SCALE GENOMIC DNA]</scope>
    <source>
        <strain evidence="2 3">ATSB10</strain>
    </source>
</reference>
<proteinExistence type="inferred from homology"/>